<dbReference type="EMBL" id="JAMZIH010004031">
    <property type="protein sequence ID" value="KAJ1676485.1"/>
    <property type="molecule type" value="Genomic_DNA"/>
</dbReference>
<evidence type="ECO:0000313" key="1">
    <source>
        <dbReference type="EMBL" id="KAJ1676485.1"/>
    </source>
</evidence>
<keyword evidence="2" id="KW-1185">Reference proteome</keyword>
<protein>
    <submittedName>
        <fullName evidence="1">Peroxisomal targeting signal 2 receptor</fullName>
    </submittedName>
</protein>
<gene>
    <name evidence="1" type="primary">PEX7</name>
    <name evidence="1" type="ORF">EV182_008106</name>
</gene>
<feature type="non-terminal residue" evidence="1">
    <location>
        <position position="1"/>
    </location>
</feature>
<name>A0ACC1HKD3_9FUNG</name>
<dbReference type="Proteomes" id="UP001145114">
    <property type="component" value="Unassembled WGS sequence"/>
</dbReference>
<comment type="caution">
    <text evidence="1">The sequence shown here is derived from an EMBL/GenBank/DDBJ whole genome shotgun (WGS) entry which is preliminary data.</text>
</comment>
<keyword evidence="1" id="KW-0675">Receptor</keyword>
<sequence length="157" mass="17978">NDVFASCSEDRTVKLWSINNPRHSIATISAHSDQVLSLDWNKYVQNQLVTTSSDKSIKVWDIRNHKHPVSMLGPFEFAMRRCKFSPYHQNILAVSGYNMAASVWDLSLGQVVYVHDSHHEFVFGLDWSLFVPGQLTTCAWDEWVHVFNVSLPGRDTN</sequence>
<organism evidence="1 2">
    <name type="scientific">Spiromyces aspiralis</name>
    <dbReference type="NCBI Taxonomy" id="68401"/>
    <lineage>
        <taxon>Eukaryota</taxon>
        <taxon>Fungi</taxon>
        <taxon>Fungi incertae sedis</taxon>
        <taxon>Zoopagomycota</taxon>
        <taxon>Kickxellomycotina</taxon>
        <taxon>Kickxellomycetes</taxon>
        <taxon>Kickxellales</taxon>
        <taxon>Kickxellaceae</taxon>
        <taxon>Spiromyces</taxon>
    </lineage>
</organism>
<accession>A0ACC1HKD3</accession>
<proteinExistence type="predicted"/>
<evidence type="ECO:0000313" key="2">
    <source>
        <dbReference type="Proteomes" id="UP001145114"/>
    </source>
</evidence>
<reference evidence="1" key="1">
    <citation type="submission" date="2022-06" db="EMBL/GenBank/DDBJ databases">
        <title>Phylogenomic reconstructions and comparative analyses of Kickxellomycotina fungi.</title>
        <authorList>
            <person name="Reynolds N.K."/>
            <person name="Stajich J.E."/>
            <person name="Barry K."/>
            <person name="Grigoriev I.V."/>
            <person name="Crous P."/>
            <person name="Smith M.E."/>
        </authorList>
    </citation>
    <scope>NUCLEOTIDE SEQUENCE</scope>
    <source>
        <strain evidence="1">RSA 2271</strain>
    </source>
</reference>